<organism evidence="1 2">
    <name type="scientific">Aspergillus pseudoustus</name>
    <dbReference type="NCBI Taxonomy" id="1810923"/>
    <lineage>
        <taxon>Eukaryota</taxon>
        <taxon>Fungi</taxon>
        <taxon>Dikarya</taxon>
        <taxon>Ascomycota</taxon>
        <taxon>Pezizomycotina</taxon>
        <taxon>Eurotiomycetes</taxon>
        <taxon>Eurotiomycetidae</taxon>
        <taxon>Eurotiales</taxon>
        <taxon>Aspergillaceae</taxon>
        <taxon>Aspergillus</taxon>
        <taxon>Aspergillus subgen. Nidulantes</taxon>
    </lineage>
</organism>
<dbReference type="PANTHER" id="PTHR13754">
    <property type="entry name" value="METALLO-BETA-LACTAMASE SUPERFAMILY PROTEIN"/>
    <property type="match status" value="1"/>
</dbReference>
<comment type="caution">
    <text evidence="1">The sequence shown here is derived from an EMBL/GenBank/DDBJ whole genome shotgun (WGS) entry which is preliminary data.</text>
</comment>
<evidence type="ECO:0000313" key="2">
    <source>
        <dbReference type="Proteomes" id="UP001610446"/>
    </source>
</evidence>
<reference evidence="1 2" key="1">
    <citation type="submission" date="2024-07" db="EMBL/GenBank/DDBJ databases">
        <title>Section-level genome sequencing and comparative genomics of Aspergillus sections Usti and Cavernicolus.</title>
        <authorList>
            <consortium name="Lawrence Berkeley National Laboratory"/>
            <person name="Nybo J.L."/>
            <person name="Vesth T.C."/>
            <person name="Theobald S."/>
            <person name="Frisvad J.C."/>
            <person name="Larsen T.O."/>
            <person name="Kjaerboelling I."/>
            <person name="Rothschild-Mancinelli K."/>
            <person name="Lyhne E.K."/>
            <person name="Kogle M.E."/>
            <person name="Barry K."/>
            <person name="Clum A."/>
            <person name="Na H."/>
            <person name="Ledsgaard L."/>
            <person name="Lin J."/>
            <person name="Lipzen A."/>
            <person name="Kuo A."/>
            <person name="Riley R."/>
            <person name="Mondo S."/>
            <person name="Labutti K."/>
            <person name="Haridas S."/>
            <person name="Pangalinan J."/>
            <person name="Salamov A.A."/>
            <person name="Simmons B.A."/>
            <person name="Magnuson J.K."/>
            <person name="Chen J."/>
            <person name="Drula E."/>
            <person name="Henrissat B."/>
            <person name="Wiebenga A."/>
            <person name="Lubbers R.J."/>
            <person name="Gomes A.C."/>
            <person name="Makela M.R."/>
            <person name="Stajich J."/>
            <person name="Grigoriev I.V."/>
            <person name="Mortensen U.H."/>
            <person name="De Vries R.P."/>
            <person name="Baker S.E."/>
            <person name="Andersen M.R."/>
        </authorList>
    </citation>
    <scope>NUCLEOTIDE SEQUENCE [LARGE SCALE GENOMIC DNA]</scope>
    <source>
        <strain evidence="1 2">CBS 123904</strain>
    </source>
</reference>
<protein>
    <recommendedName>
        <fullName evidence="3">Metallo-beta-lactamase domain-containing protein</fullName>
    </recommendedName>
</protein>
<keyword evidence="2" id="KW-1185">Reference proteome</keyword>
<dbReference type="SUPFAM" id="SSF56281">
    <property type="entry name" value="Metallo-hydrolase/oxidoreductase"/>
    <property type="match status" value="1"/>
</dbReference>
<dbReference type="Gene3D" id="3.60.15.10">
    <property type="entry name" value="Ribonuclease Z/Hydroxyacylglutathione hydrolase-like"/>
    <property type="match status" value="2"/>
</dbReference>
<dbReference type="PANTHER" id="PTHR13754:SF13">
    <property type="entry name" value="METALLO-BETA-LACTAMASE SUPERFAMILY PROTEIN (AFU_ORTHOLOGUE AFUA_3G07630)"/>
    <property type="match status" value="1"/>
</dbReference>
<accession>A0ABR4J3N9</accession>
<evidence type="ECO:0008006" key="3">
    <source>
        <dbReference type="Google" id="ProtNLM"/>
    </source>
</evidence>
<proteinExistence type="predicted"/>
<evidence type="ECO:0000313" key="1">
    <source>
        <dbReference type="EMBL" id="KAL2834654.1"/>
    </source>
</evidence>
<dbReference type="Proteomes" id="UP001610446">
    <property type="component" value="Unassembled WGS sequence"/>
</dbReference>
<name>A0ABR4J3N9_9EURO</name>
<dbReference type="InterPro" id="IPR036866">
    <property type="entry name" value="RibonucZ/Hydroxyglut_hydro"/>
</dbReference>
<dbReference type="EMBL" id="JBFXLU010000218">
    <property type="protein sequence ID" value="KAL2834654.1"/>
    <property type="molecule type" value="Genomic_DNA"/>
</dbReference>
<sequence>MAGYDIIMRLTHAWLIILELGHPSIYYHLFSSLTRFANLFYRLSIFLRFLAMARHNLVELDSLVVQSVVDNQIDALTSSPRANKRGGFRTAKGLSLIITATKGPLNHTVLYDTGPDPRAWVHNYTQLQPELPRVEHIVISQWHPHTPGTLAQAIKTINQDNKSNPTPEIPVDVPTMQPTNGHPEHHILGPHVHTAVDPSQLESFGAQLLENNEPHTILDDMFLVSESLPAGSQKQKLHANGRWLLHHTHSNSQSPNNGMNERFLICKLKGESTNFSCSCPHQRRWIQDRLTPTIPLLTSIDKGLIVITACGHVGLKPMCSYALNLLHSPADGAKAPPPPHVHALVGGLHMEEAEQVDLVAAITDVIQEIDPDIILGGSCTGLRFQLEVEERLPGRFVRCFCGGEYIF</sequence>
<gene>
    <name evidence="1" type="ORF">BJY01DRAFT_224194</name>
</gene>
<dbReference type="InterPro" id="IPR052926">
    <property type="entry name" value="Metallo-beta-lactamase_dom"/>
</dbReference>